<dbReference type="Proteomes" id="UP000238479">
    <property type="component" value="Chromosome 2"/>
</dbReference>
<protein>
    <submittedName>
        <fullName evidence="1">Uncharacterized protein</fullName>
    </submittedName>
</protein>
<dbReference type="EMBL" id="PDCK01000040">
    <property type="protein sequence ID" value="PRQ47507.1"/>
    <property type="molecule type" value="Genomic_DNA"/>
</dbReference>
<reference evidence="1 2" key="1">
    <citation type="journal article" date="2018" name="Nat. Genet.">
        <title>The Rosa genome provides new insights in the design of modern roses.</title>
        <authorList>
            <person name="Bendahmane M."/>
        </authorList>
    </citation>
    <scope>NUCLEOTIDE SEQUENCE [LARGE SCALE GENOMIC DNA]</scope>
    <source>
        <strain evidence="2">cv. Old Blush</strain>
    </source>
</reference>
<gene>
    <name evidence="1" type="ORF">RchiOBHm_Chr2g0100431</name>
</gene>
<organism evidence="1 2">
    <name type="scientific">Rosa chinensis</name>
    <name type="common">China rose</name>
    <dbReference type="NCBI Taxonomy" id="74649"/>
    <lineage>
        <taxon>Eukaryota</taxon>
        <taxon>Viridiplantae</taxon>
        <taxon>Streptophyta</taxon>
        <taxon>Embryophyta</taxon>
        <taxon>Tracheophyta</taxon>
        <taxon>Spermatophyta</taxon>
        <taxon>Magnoliopsida</taxon>
        <taxon>eudicotyledons</taxon>
        <taxon>Gunneridae</taxon>
        <taxon>Pentapetalae</taxon>
        <taxon>rosids</taxon>
        <taxon>fabids</taxon>
        <taxon>Rosales</taxon>
        <taxon>Rosaceae</taxon>
        <taxon>Rosoideae</taxon>
        <taxon>Rosoideae incertae sedis</taxon>
        <taxon>Rosa</taxon>
    </lineage>
</organism>
<sequence length="115" mass="13247">MNFSFCMLGIDYHLLCNFIMISDCFMIINAPHLRLFEPKEESLTNEKVEIRTCVSMIFLFRFCSAFLSNNQLPVAVFISKSEVSQVDIQNETSTVKCSPCKVTKLCWDYSVFYAA</sequence>
<evidence type="ECO:0000313" key="1">
    <source>
        <dbReference type="EMBL" id="PRQ47507.1"/>
    </source>
</evidence>
<accession>A0A2P6RM57</accession>
<keyword evidence="2" id="KW-1185">Reference proteome</keyword>
<proteinExistence type="predicted"/>
<dbReference type="Gramene" id="PRQ47507">
    <property type="protein sequence ID" value="PRQ47507"/>
    <property type="gene ID" value="RchiOBHm_Chr2g0100431"/>
</dbReference>
<dbReference type="AlphaFoldDB" id="A0A2P6RM57"/>
<name>A0A2P6RM57_ROSCH</name>
<evidence type="ECO:0000313" key="2">
    <source>
        <dbReference type="Proteomes" id="UP000238479"/>
    </source>
</evidence>
<comment type="caution">
    <text evidence="1">The sequence shown here is derived from an EMBL/GenBank/DDBJ whole genome shotgun (WGS) entry which is preliminary data.</text>
</comment>